<evidence type="ECO:0000256" key="1">
    <source>
        <dbReference type="SAM" id="MobiDB-lite"/>
    </source>
</evidence>
<feature type="region of interest" description="Disordered" evidence="1">
    <location>
        <begin position="38"/>
        <end position="66"/>
    </location>
</feature>
<gene>
    <name evidence="2" type="ORF">RRG08_058096</name>
</gene>
<evidence type="ECO:0000313" key="2">
    <source>
        <dbReference type="EMBL" id="KAK3744916.1"/>
    </source>
</evidence>
<sequence length="289" mass="31191">MHLTACIKTCEAYLIEVEVGGHSASHQHGDPKKTIAVSSAAQDEQPTPQDHNATRAFSNSAAASKETTIATKPETMTCVDLGSLRFSTLFPVVIHGTLTYLLYFSGANRQAEVVRCNSKSKYVESIFGVGGDSSILSKKDFSDHGVCLTLVLSRLSLDRLCKKIPSSLSLKPIYSACISLDRLTQFAPVIVDTASSCLLAFAAGGPKRVFCCLTWASCEPSVQHAAFFRSMTFSPVWLMAGRIRSYVAFAEIASLLTLLKRSSQFLLKSQSYSLVAGVTSIEAGKTWGL</sequence>
<organism evidence="2 3">
    <name type="scientific">Elysia crispata</name>
    <name type="common">lettuce slug</name>
    <dbReference type="NCBI Taxonomy" id="231223"/>
    <lineage>
        <taxon>Eukaryota</taxon>
        <taxon>Metazoa</taxon>
        <taxon>Spiralia</taxon>
        <taxon>Lophotrochozoa</taxon>
        <taxon>Mollusca</taxon>
        <taxon>Gastropoda</taxon>
        <taxon>Heterobranchia</taxon>
        <taxon>Euthyneura</taxon>
        <taxon>Panpulmonata</taxon>
        <taxon>Sacoglossa</taxon>
        <taxon>Placobranchoidea</taxon>
        <taxon>Plakobranchidae</taxon>
        <taxon>Elysia</taxon>
    </lineage>
</organism>
<dbReference type="EMBL" id="JAWDGP010006241">
    <property type="protein sequence ID" value="KAK3744916.1"/>
    <property type="molecule type" value="Genomic_DNA"/>
</dbReference>
<dbReference type="Proteomes" id="UP001283361">
    <property type="component" value="Unassembled WGS sequence"/>
</dbReference>
<keyword evidence="3" id="KW-1185">Reference proteome</keyword>
<comment type="caution">
    <text evidence="2">The sequence shown here is derived from an EMBL/GenBank/DDBJ whole genome shotgun (WGS) entry which is preliminary data.</text>
</comment>
<dbReference type="AlphaFoldDB" id="A0AAE1CYY5"/>
<reference evidence="2" key="1">
    <citation type="journal article" date="2023" name="G3 (Bethesda)">
        <title>A reference genome for the long-term kleptoplast-retaining sea slug Elysia crispata morphotype clarki.</title>
        <authorList>
            <person name="Eastman K.E."/>
            <person name="Pendleton A.L."/>
            <person name="Shaikh M.A."/>
            <person name="Suttiyut T."/>
            <person name="Ogas R."/>
            <person name="Tomko P."/>
            <person name="Gavelis G."/>
            <person name="Widhalm J.R."/>
            <person name="Wisecaver J.H."/>
        </authorList>
    </citation>
    <scope>NUCLEOTIDE SEQUENCE</scope>
    <source>
        <strain evidence="2">ECLA1</strain>
    </source>
</reference>
<accession>A0AAE1CYY5</accession>
<name>A0AAE1CYY5_9GAST</name>
<proteinExistence type="predicted"/>
<evidence type="ECO:0000313" key="3">
    <source>
        <dbReference type="Proteomes" id="UP001283361"/>
    </source>
</evidence>
<protein>
    <submittedName>
        <fullName evidence="2">Uncharacterized protein</fullName>
    </submittedName>
</protein>